<dbReference type="GO" id="GO:0030151">
    <property type="term" value="F:molybdenum ion binding"/>
    <property type="evidence" value="ECO:0007669"/>
    <property type="project" value="InterPro"/>
</dbReference>
<dbReference type="Pfam" id="PF04891">
    <property type="entry name" value="NifQ"/>
    <property type="match status" value="1"/>
</dbReference>
<dbReference type="InterPro" id="IPR006975">
    <property type="entry name" value="NifQ"/>
</dbReference>
<accession>A0A158FTS1</accession>
<protein>
    <submittedName>
        <fullName evidence="1">Hydrogenase</fullName>
    </submittedName>
</protein>
<dbReference type="EMBL" id="FCOC02000003">
    <property type="protein sequence ID" value="SAL22570.1"/>
    <property type="molecule type" value="Genomic_DNA"/>
</dbReference>
<organism evidence="1 2">
    <name type="scientific">Caballeronia sordidicola</name>
    <name type="common">Burkholderia sordidicola</name>
    <dbReference type="NCBI Taxonomy" id="196367"/>
    <lineage>
        <taxon>Bacteria</taxon>
        <taxon>Pseudomonadati</taxon>
        <taxon>Pseudomonadota</taxon>
        <taxon>Betaproteobacteria</taxon>
        <taxon>Burkholderiales</taxon>
        <taxon>Burkholderiaceae</taxon>
        <taxon>Caballeronia</taxon>
    </lineage>
</organism>
<evidence type="ECO:0000313" key="1">
    <source>
        <dbReference type="EMBL" id="SAL22570.1"/>
    </source>
</evidence>
<name>A0A158FTS1_CABSO</name>
<proteinExistence type="predicted"/>
<dbReference type="GO" id="GO:0009399">
    <property type="term" value="P:nitrogen fixation"/>
    <property type="evidence" value="ECO:0007669"/>
    <property type="project" value="InterPro"/>
</dbReference>
<gene>
    <name evidence="1" type="ORF">AWB64_01724</name>
</gene>
<dbReference type="AlphaFoldDB" id="A0A158FTS1"/>
<reference evidence="1 2" key="1">
    <citation type="submission" date="2016-01" db="EMBL/GenBank/DDBJ databases">
        <authorList>
            <person name="Oliw E.H."/>
        </authorList>
    </citation>
    <scope>NUCLEOTIDE SEQUENCE [LARGE SCALE GENOMIC DNA]</scope>
    <source>
        <strain evidence="1">LMG 22029</strain>
    </source>
</reference>
<evidence type="ECO:0000313" key="2">
    <source>
        <dbReference type="Proteomes" id="UP000054893"/>
    </source>
</evidence>
<dbReference type="Proteomes" id="UP000054893">
    <property type="component" value="Unassembled WGS sequence"/>
</dbReference>
<sequence length="178" mass="19549">MRTTRAELLAASANPHSPDTVLFATLLGAHEEPHLLGLSNEQRSWLYSRHFGAMTAPAADMPIYSEEHAAFVKALSGFLLSRIADSADLTEARCLATIIAHACLRPDHLWRDLGLSGRDEVTVMLQRYFPVLVARNTDGTRWKKFLARELALSLGVPPRPAPGCPDCEDFSYCFGSGP</sequence>